<evidence type="ECO:0000256" key="6">
    <source>
        <dbReference type="ARBA" id="ARBA00022833"/>
    </source>
</evidence>
<evidence type="ECO:0000256" key="5">
    <source>
        <dbReference type="ARBA" id="ARBA00022771"/>
    </source>
</evidence>
<keyword evidence="3" id="KW-0436">Ligase</keyword>
<dbReference type="Pfam" id="PF01300">
    <property type="entry name" value="Sua5_yciO_yrdC"/>
    <property type="match status" value="1"/>
</dbReference>
<dbReference type="Pfam" id="PF00708">
    <property type="entry name" value="Acylphosphatase"/>
    <property type="match status" value="1"/>
</dbReference>
<comment type="catalytic activity">
    <reaction evidence="7">
        <text>C-terminal L-cysteinyl-[HypE protein] + carbamoyl phosphate + ATP + H2O = C-terminal S-carboxamide-L-cysteinyl-[HypE protein] + AMP + phosphate + diphosphate + H(+)</text>
        <dbReference type="Rhea" id="RHEA:55636"/>
        <dbReference type="Rhea" id="RHEA-COMP:14247"/>
        <dbReference type="Rhea" id="RHEA-COMP:14392"/>
        <dbReference type="ChEBI" id="CHEBI:15377"/>
        <dbReference type="ChEBI" id="CHEBI:15378"/>
        <dbReference type="ChEBI" id="CHEBI:30616"/>
        <dbReference type="ChEBI" id="CHEBI:33019"/>
        <dbReference type="ChEBI" id="CHEBI:43474"/>
        <dbReference type="ChEBI" id="CHEBI:58228"/>
        <dbReference type="ChEBI" id="CHEBI:76913"/>
        <dbReference type="ChEBI" id="CHEBI:139126"/>
        <dbReference type="ChEBI" id="CHEBI:456215"/>
    </reaction>
</comment>
<dbReference type="InterPro" id="IPR041440">
    <property type="entry name" value="HypF_C"/>
</dbReference>
<dbReference type="InterPro" id="IPR001792">
    <property type="entry name" value="Acylphosphatase-like_dom"/>
</dbReference>
<dbReference type="PROSITE" id="PS51160">
    <property type="entry name" value="ACYLPHOSPHATASE_3"/>
    <property type="match status" value="1"/>
</dbReference>
<dbReference type="InterPro" id="IPR051060">
    <property type="entry name" value="Carbamoyltrans_HypF-like"/>
</dbReference>
<dbReference type="PANTHER" id="PTHR42959:SF1">
    <property type="entry name" value="CARBAMOYLTRANSFERASE HYPF"/>
    <property type="match status" value="1"/>
</dbReference>
<dbReference type="InterPro" id="IPR017945">
    <property type="entry name" value="DHBP_synth_RibB-like_a/b_dom"/>
</dbReference>
<dbReference type="InterPro" id="IPR006070">
    <property type="entry name" value="Sua5-like_dom"/>
</dbReference>
<accession>A0A0W8G7G9</accession>
<dbReference type="Gene3D" id="3.30.420.40">
    <property type="match status" value="1"/>
</dbReference>
<name>A0A0W8G7G9_9ZZZZ</name>
<dbReference type="SUPFAM" id="SSF54975">
    <property type="entry name" value="Acylphosphatase/BLUF domain-like"/>
    <property type="match status" value="1"/>
</dbReference>
<dbReference type="GO" id="GO:0016743">
    <property type="term" value="F:carboxyl- or carbamoyltransferase activity"/>
    <property type="evidence" value="ECO:0007669"/>
    <property type="project" value="InterPro"/>
</dbReference>
<dbReference type="InterPro" id="IPR004421">
    <property type="entry name" value="Carbamoyltransferase_HypF"/>
</dbReference>
<dbReference type="SUPFAM" id="SSF55821">
    <property type="entry name" value="YrdC/RibB"/>
    <property type="match status" value="1"/>
</dbReference>
<protein>
    <submittedName>
        <fullName evidence="10">Hydrogenase metallocenter assembly protein hypf</fullName>
    </submittedName>
</protein>
<comment type="pathway">
    <text evidence="1">Protein modification; [NiFe] hydrogenase maturation.</text>
</comment>
<evidence type="ECO:0000256" key="1">
    <source>
        <dbReference type="ARBA" id="ARBA00004711"/>
    </source>
</evidence>
<dbReference type="NCBIfam" id="TIGR00143">
    <property type="entry name" value="hypF"/>
    <property type="match status" value="1"/>
</dbReference>
<comment type="caution">
    <text evidence="10">The sequence shown here is derived from an EMBL/GenBank/DDBJ whole genome shotgun (WGS) entry which is preliminary data.</text>
</comment>
<evidence type="ECO:0000313" key="10">
    <source>
        <dbReference type="EMBL" id="KUG29124.1"/>
    </source>
</evidence>
<dbReference type="InterPro" id="IPR017968">
    <property type="entry name" value="Acylphosphatase_CS"/>
</dbReference>
<dbReference type="GO" id="GO:0008270">
    <property type="term" value="F:zinc ion binding"/>
    <property type="evidence" value="ECO:0007669"/>
    <property type="project" value="UniProtKB-KW"/>
</dbReference>
<dbReference type="UniPathway" id="UPA00335"/>
<dbReference type="Gene3D" id="3.30.420.360">
    <property type="match status" value="1"/>
</dbReference>
<dbReference type="PIRSF" id="PIRSF006256">
    <property type="entry name" value="CMPcnvr_hdrg_mat"/>
    <property type="match status" value="1"/>
</dbReference>
<dbReference type="Gene3D" id="3.30.110.120">
    <property type="match status" value="1"/>
</dbReference>
<gene>
    <name evidence="10" type="ORF">ASZ90_000992</name>
</gene>
<evidence type="ECO:0000256" key="7">
    <source>
        <dbReference type="ARBA" id="ARBA00048220"/>
    </source>
</evidence>
<dbReference type="PROSITE" id="PS00150">
    <property type="entry name" value="ACYLPHOSPHATASE_1"/>
    <property type="match status" value="1"/>
</dbReference>
<proteinExistence type="inferred from homology"/>
<feature type="domain" description="Acylphosphatase-like" evidence="8">
    <location>
        <begin position="6"/>
        <end position="93"/>
    </location>
</feature>
<dbReference type="GO" id="GO:0003725">
    <property type="term" value="F:double-stranded RNA binding"/>
    <property type="evidence" value="ECO:0007669"/>
    <property type="project" value="InterPro"/>
</dbReference>
<dbReference type="Pfam" id="PF22521">
    <property type="entry name" value="HypF_C_2"/>
    <property type="match status" value="1"/>
</dbReference>
<dbReference type="EMBL" id="LNQE01000128">
    <property type="protein sequence ID" value="KUG29124.1"/>
    <property type="molecule type" value="Genomic_DNA"/>
</dbReference>
<comment type="similarity">
    <text evidence="2">Belongs to the carbamoyltransferase HypF family.</text>
</comment>
<dbReference type="Pfam" id="PF07503">
    <property type="entry name" value="zf-HYPF"/>
    <property type="match status" value="2"/>
</dbReference>
<dbReference type="InterPro" id="IPR055128">
    <property type="entry name" value="HypF_C_2"/>
</dbReference>
<dbReference type="PANTHER" id="PTHR42959">
    <property type="entry name" value="CARBAMOYLTRANSFERASE"/>
    <property type="match status" value="1"/>
</dbReference>
<evidence type="ECO:0000259" key="9">
    <source>
        <dbReference type="PROSITE" id="PS51163"/>
    </source>
</evidence>
<dbReference type="AlphaFoldDB" id="A0A0W8G7G9"/>
<evidence type="ECO:0000256" key="3">
    <source>
        <dbReference type="ARBA" id="ARBA00022598"/>
    </source>
</evidence>
<dbReference type="InterPro" id="IPR036046">
    <property type="entry name" value="Acylphosphatase-like_dom_sf"/>
</dbReference>
<dbReference type="GO" id="GO:0016874">
    <property type="term" value="F:ligase activity"/>
    <property type="evidence" value="ECO:0007669"/>
    <property type="project" value="UniProtKB-KW"/>
</dbReference>
<keyword evidence="4" id="KW-0479">Metal-binding</keyword>
<keyword evidence="5" id="KW-0863">Zinc-finger</keyword>
<evidence type="ECO:0000256" key="4">
    <source>
        <dbReference type="ARBA" id="ARBA00022723"/>
    </source>
</evidence>
<organism evidence="10">
    <name type="scientific">hydrocarbon metagenome</name>
    <dbReference type="NCBI Taxonomy" id="938273"/>
    <lineage>
        <taxon>unclassified sequences</taxon>
        <taxon>metagenomes</taxon>
        <taxon>ecological metagenomes</taxon>
    </lineage>
</organism>
<dbReference type="PROSITE" id="PS51163">
    <property type="entry name" value="YRDC"/>
    <property type="match status" value="1"/>
</dbReference>
<sequence>MKHPIRRRITVTGQVQGVGFRPFVYRLALEWGLGGQVRNTPDGVAIEIQGMPAAVDGFGRDLTAKLPPLARILTIDLRDMAAVLGESAFRIGESAPGTGHNVLISPDVATCPACLADMADPGNRRHAYPFTNCTDCGPRYTITRSIPYDRATTSMACFPMCPDCAAEYADPLDRRFHAQPNACPVCGPHVRLTDASGATLAQGDAALAALARELAAGRIAAIKGLGGFHLACDATSDAAVGELRRRKDRPAKPLAVMVPDLAAAGRLAAPGSVTAEAAALLTGNVRPIVLLPTREDGPLSGQPGLSGLIGPDTRETGIMLPYTPLHHVLFSHLSRELGPGRLPALVMTSGNAGGEPICLGNREALRRLSGIADIFLLHNRDILVRTDDSVVRPVSGAASPAMTREASSPPAPAIQFLRRARGYVPSPIRLTAAGPGVLGTGPHLKCTLCLTKADQAFVSQHIGDMENLETLAFYREMLAHFQDILRVAPTLVVCDLHPDYLTTRLAEEELGLPVIRLQHHFAHIHAVLAECGHGPAQGPVIGLALDGTGFGGDGTLWGGECLYVDPAGPVHERLGHLSPMRLPGGEAAIRHPWRIAQGVLSDLGDAARGFSPPWLPAEERAAALVGQMLEKNLNCPVSTSLGRLFDALSALCGVGQHVDYEGQAAIRLESIQDLAETRAYACPVTSGTSPAILDTLALAAQAVGDLARGVPPGTVSRRFHLGLLDGLAQWAATMAALRGTRYVAISGGCLLNRTLSRELPSRLRALGLSPLCHRFLPPGDGCISLGQAAYGLLAGRPATGACISHEKGLFSP</sequence>
<dbReference type="GO" id="GO:0051604">
    <property type="term" value="P:protein maturation"/>
    <property type="evidence" value="ECO:0007669"/>
    <property type="project" value="TreeGrafter"/>
</dbReference>
<evidence type="ECO:0000256" key="2">
    <source>
        <dbReference type="ARBA" id="ARBA00008097"/>
    </source>
</evidence>
<feature type="domain" description="YrdC-like" evidence="9">
    <location>
        <begin position="204"/>
        <end position="408"/>
    </location>
</feature>
<dbReference type="Gene3D" id="3.90.870.50">
    <property type="match status" value="1"/>
</dbReference>
<dbReference type="InterPro" id="IPR011125">
    <property type="entry name" value="Znf_HypF"/>
</dbReference>
<keyword evidence="6" id="KW-0862">Zinc</keyword>
<dbReference type="Pfam" id="PF17788">
    <property type="entry name" value="HypF_C"/>
    <property type="match status" value="1"/>
</dbReference>
<reference evidence="10" key="1">
    <citation type="journal article" date="2015" name="Proc. Natl. Acad. Sci. U.S.A.">
        <title>Networks of energetic and metabolic interactions define dynamics in microbial communities.</title>
        <authorList>
            <person name="Embree M."/>
            <person name="Liu J.K."/>
            <person name="Al-Bassam M.M."/>
            <person name="Zengler K."/>
        </authorList>
    </citation>
    <scope>NUCLEOTIDE SEQUENCE</scope>
</reference>
<evidence type="ECO:0000259" key="8">
    <source>
        <dbReference type="PROSITE" id="PS51160"/>
    </source>
</evidence>